<protein>
    <submittedName>
        <fullName evidence="2">Uncharacterized protein</fullName>
    </submittedName>
</protein>
<organism evidence="2 3">
    <name type="scientific">Ramlibacter rhizophilus</name>
    <dbReference type="NCBI Taxonomy" id="1781167"/>
    <lineage>
        <taxon>Bacteria</taxon>
        <taxon>Pseudomonadati</taxon>
        <taxon>Pseudomonadota</taxon>
        <taxon>Betaproteobacteria</taxon>
        <taxon>Burkholderiales</taxon>
        <taxon>Comamonadaceae</taxon>
        <taxon>Ramlibacter</taxon>
    </lineage>
</organism>
<dbReference type="EMBL" id="SMLL01000008">
    <property type="protein sequence ID" value="TFY96928.1"/>
    <property type="molecule type" value="Genomic_DNA"/>
</dbReference>
<name>A0A4Z0BGA3_9BURK</name>
<proteinExistence type="predicted"/>
<keyword evidence="3" id="KW-1185">Reference proteome</keyword>
<dbReference type="Proteomes" id="UP000297564">
    <property type="component" value="Unassembled WGS sequence"/>
</dbReference>
<evidence type="ECO:0000313" key="2">
    <source>
        <dbReference type="EMBL" id="TFY96928.1"/>
    </source>
</evidence>
<sequence length="71" mass="7840">MNSDKPKDPMRERQERPKAARPARDAMEGRGSARGRSGYGVESLRPHLREQLALKELLAGGSPMTQAKPRG</sequence>
<evidence type="ECO:0000313" key="3">
    <source>
        <dbReference type="Proteomes" id="UP000297564"/>
    </source>
</evidence>
<accession>A0A4Z0BGA3</accession>
<gene>
    <name evidence="2" type="ORF">EZ242_19875</name>
</gene>
<dbReference type="RefSeq" id="WP_135286938.1">
    <property type="nucleotide sequence ID" value="NZ_SMLL01000008.1"/>
</dbReference>
<comment type="caution">
    <text evidence="2">The sequence shown here is derived from an EMBL/GenBank/DDBJ whole genome shotgun (WGS) entry which is preliminary data.</text>
</comment>
<evidence type="ECO:0000256" key="1">
    <source>
        <dbReference type="SAM" id="MobiDB-lite"/>
    </source>
</evidence>
<feature type="region of interest" description="Disordered" evidence="1">
    <location>
        <begin position="1"/>
        <end position="44"/>
    </location>
</feature>
<reference evidence="2 3" key="1">
    <citation type="submission" date="2019-03" db="EMBL/GenBank/DDBJ databases">
        <title>Ramlibacter rhizophilus CCTCC AB2015357, whole genome shotgun sequence.</title>
        <authorList>
            <person name="Zhang X."/>
            <person name="Feng G."/>
            <person name="Zhu H."/>
        </authorList>
    </citation>
    <scope>NUCLEOTIDE SEQUENCE [LARGE SCALE GENOMIC DNA]</scope>
    <source>
        <strain evidence="2 3">CCTCC AB2015357</strain>
    </source>
</reference>
<dbReference type="AlphaFoldDB" id="A0A4Z0BGA3"/>
<feature type="compositionally biased region" description="Basic and acidic residues" evidence="1">
    <location>
        <begin position="1"/>
        <end position="28"/>
    </location>
</feature>